<dbReference type="EMBL" id="JBIACK010000001">
    <property type="protein sequence ID" value="MFE8699318.1"/>
    <property type="molecule type" value="Genomic_DNA"/>
</dbReference>
<evidence type="ECO:0000313" key="1">
    <source>
        <dbReference type="EMBL" id="MFE8699318.1"/>
    </source>
</evidence>
<evidence type="ECO:0000313" key="2">
    <source>
        <dbReference type="Proteomes" id="UP001601059"/>
    </source>
</evidence>
<evidence type="ECO:0008006" key="3">
    <source>
        <dbReference type="Google" id="ProtNLM"/>
    </source>
</evidence>
<gene>
    <name evidence="1" type="ORF">ACFYKX_01645</name>
</gene>
<accession>A0ABW6K8Q2</accession>
<dbReference type="RefSeq" id="WP_389357422.1">
    <property type="nucleotide sequence ID" value="NZ_JBIACK010000001.1"/>
</dbReference>
<keyword evidence="2" id="KW-1185">Reference proteome</keyword>
<proteinExistence type="predicted"/>
<reference evidence="1 2" key="1">
    <citation type="submission" date="2024-08" db="EMBL/GenBank/DDBJ databases">
        <title>Two novel Cytobacillus novel species.</title>
        <authorList>
            <person name="Liu G."/>
        </authorList>
    </citation>
    <scope>NUCLEOTIDE SEQUENCE [LARGE SCALE GENOMIC DNA]</scope>
    <source>
        <strain evidence="1 2">FJAT-54145</strain>
    </source>
</reference>
<sequence>MKVQPNDNYIFTTTVSDHGNHDEFVIQLYKYLSDSELENSPSRTISNFDELISFFEELDVDKLEA</sequence>
<name>A0ABW6K8Q2_9BACI</name>
<protein>
    <recommendedName>
        <fullName evidence="3">YozE SAM-like domain-containing protein</fullName>
    </recommendedName>
</protein>
<organism evidence="1 2">
    <name type="scientific">Cytobacillus spartinae</name>
    <dbReference type="NCBI Taxonomy" id="3299023"/>
    <lineage>
        <taxon>Bacteria</taxon>
        <taxon>Bacillati</taxon>
        <taxon>Bacillota</taxon>
        <taxon>Bacilli</taxon>
        <taxon>Bacillales</taxon>
        <taxon>Bacillaceae</taxon>
        <taxon>Cytobacillus</taxon>
    </lineage>
</organism>
<comment type="caution">
    <text evidence="1">The sequence shown here is derived from an EMBL/GenBank/DDBJ whole genome shotgun (WGS) entry which is preliminary data.</text>
</comment>
<dbReference type="Proteomes" id="UP001601059">
    <property type="component" value="Unassembled WGS sequence"/>
</dbReference>